<proteinExistence type="predicted"/>
<dbReference type="Pfam" id="PF12705">
    <property type="entry name" value="PDDEXK_1"/>
    <property type="match status" value="1"/>
</dbReference>
<dbReference type="AlphaFoldDB" id="A0A099UCR0"/>
<reference evidence="3" key="1">
    <citation type="submission" date="2015-11" db="EMBL/GenBank/DDBJ databases">
        <authorList>
            <person name="Anvar S.Y."/>
        </authorList>
    </citation>
    <scope>NUCLEOTIDE SEQUENCE [LARGE SCALE GENOMIC DNA]</scope>
</reference>
<gene>
    <name evidence="2" type="ORF">BN2458_PEG1157</name>
</gene>
<dbReference type="SUPFAM" id="SSF52540">
    <property type="entry name" value="P-loop containing nucleoside triphosphate hydrolases"/>
    <property type="match status" value="1"/>
</dbReference>
<dbReference type="RefSeq" id="WP_034343722.1">
    <property type="nucleotide sequence ID" value="NZ_CAOMJD010000015.1"/>
</dbReference>
<evidence type="ECO:0000313" key="2">
    <source>
        <dbReference type="EMBL" id="CUU40042.1"/>
    </source>
</evidence>
<dbReference type="PATRIC" id="fig|76936.10.peg.1131"/>
<accession>A0A099UCR0</accession>
<sequence>MNTLKVYSSNRSLMQHLDEGVLLSPHMMMNDFFTQILIIKGYRALPKQMRLPLAMEILKSCASELKRVNFIFEESFLAFLESSQFLFGFFDEISQAQVQMSEIPLLDTYGDYEDHLYVLEWVKKRYVERLEELKYYDGLILAPNAQISINEAFVRSFESIDIYIEGTMTKAHLHLLAQISHLSSIRVHFSLDEYNVNLPFLPKHILEQCEPFYRYSFDFHTGNLLDSKPQAINARVSAYSFNLRISQVALVFYMIEQWLKEGVKEEDIAVIVPNEDFTRYLALFDKAHNLNFAMGKDIGSAEAYKKLESMREAYKDERVDVSYNRVSEEIQATLSVYDDRASQRVREYVGELLFMWEHIGINKCNFVEIIELLLKELEGCSIDDISGGKIRVMGVLESRGFACERAIIVDFNDDVIPSISQNDLFLNSALRKKLDMPTIKDKEQLQKHYYCAIFSAASEVVVSYVENDDKHKSLLLDELGAYLKSPIQSYNGDMYFALLEQGRKLEYVEDKLSGVLPRELSPSKLKILLECPRRYFYQYKEYLSDVGQDSAIFGNILHQCLESVYSPYVGKRQILDVQKLSQSAMSQLQNCMDFNDIGAVDRANIGLLMLELDEFLHTYEGGGEVEILCLEKSMLAQYGDFVFSVRPDRIQKNDECIEIIDYKYRSHFKVEKSAEKTSDFALLLYKQAFLQNYPQYASLPIKLLYWDIKECKKIEEESIAEKESVLLERLHSFKGEIMFDKAVKHSTCNYCPFTQLCDR</sequence>
<dbReference type="Proteomes" id="UP000064525">
    <property type="component" value="Chromosome I"/>
</dbReference>
<name>A0A099UCR0_9HELI</name>
<evidence type="ECO:0000313" key="3">
    <source>
        <dbReference type="Proteomes" id="UP000064525"/>
    </source>
</evidence>
<dbReference type="GeneID" id="78151365"/>
<protein>
    <recommendedName>
        <fullName evidence="1">PD-(D/E)XK endonuclease-like domain-containing protein</fullName>
    </recommendedName>
</protein>
<dbReference type="InterPro" id="IPR011604">
    <property type="entry name" value="PDDEXK-like_dom_sf"/>
</dbReference>
<dbReference type="InterPro" id="IPR027417">
    <property type="entry name" value="P-loop_NTPase"/>
</dbReference>
<evidence type="ECO:0000259" key="1">
    <source>
        <dbReference type="Pfam" id="PF12705"/>
    </source>
</evidence>
<dbReference type="EMBL" id="LN907858">
    <property type="protein sequence ID" value="CUU40042.1"/>
    <property type="molecule type" value="Genomic_DNA"/>
</dbReference>
<feature type="domain" description="PD-(D/E)XK endonuclease-like" evidence="1">
    <location>
        <begin position="519"/>
        <end position="758"/>
    </location>
</feature>
<dbReference type="Gene3D" id="3.90.320.10">
    <property type="match status" value="1"/>
</dbReference>
<dbReference type="KEGG" id="hty:BN2458_PEG1157"/>
<organism evidence="2 3">
    <name type="scientific">Helicobacter typhlonius</name>
    <dbReference type="NCBI Taxonomy" id="76936"/>
    <lineage>
        <taxon>Bacteria</taxon>
        <taxon>Pseudomonadati</taxon>
        <taxon>Campylobacterota</taxon>
        <taxon>Epsilonproteobacteria</taxon>
        <taxon>Campylobacterales</taxon>
        <taxon>Helicobacteraceae</taxon>
        <taxon>Helicobacter</taxon>
    </lineage>
</organism>
<dbReference type="InterPro" id="IPR038726">
    <property type="entry name" value="PDDEXK_AddAB-type"/>
</dbReference>